<proteinExistence type="inferred from homology"/>
<accession>A0A0M4GB69</accession>
<dbReference type="OrthoDB" id="9805576at2"/>
<dbReference type="InterPro" id="IPR043129">
    <property type="entry name" value="ATPase_NBD"/>
</dbReference>
<organism evidence="7 8">
    <name type="scientific">Bacillus gobiensis</name>
    <dbReference type="NCBI Taxonomy" id="1441095"/>
    <lineage>
        <taxon>Bacteria</taxon>
        <taxon>Bacillati</taxon>
        <taxon>Bacillota</taxon>
        <taxon>Bacilli</taxon>
        <taxon>Bacillales</taxon>
        <taxon>Bacillaceae</taxon>
        <taxon>Bacillus</taxon>
    </lineage>
</organism>
<keyword evidence="8" id="KW-1185">Reference proteome</keyword>
<reference evidence="8" key="1">
    <citation type="submission" date="2015-08" db="EMBL/GenBank/DDBJ databases">
        <title>Genome sequencing project for genomic taxonomy and phylogenomics of Bacillus-like bacteria.</title>
        <authorList>
            <person name="Liu B."/>
            <person name="Wang J."/>
            <person name="Zhu Y."/>
            <person name="Liu G."/>
            <person name="Chen Q."/>
            <person name="Chen Z."/>
            <person name="Lan J."/>
            <person name="Che J."/>
            <person name="Ge C."/>
            <person name="Shi H."/>
            <person name="Pan Z."/>
            <person name="Liu X."/>
        </authorList>
    </citation>
    <scope>NUCLEOTIDE SEQUENCE [LARGE SCALE GENOMIC DNA]</scope>
    <source>
        <strain evidence="8">FJAT-4402</strain>
    </source>
</reference>
<dbReference type="Pfam" id="PF02782">
    <property type="entry name" value="FGGY_C"/>
    <property type="match status" value="1"/>
</dbReference>
<evidence type="ECO:0008006" key="9">
    <source>
        <dbReference type="Google" id="ProtNLM"/>
    </source>
</evidence>
<evidence type="ECO:0000313" key="7">
    <source>
        <dbReference type="EMBL" id="ALC82895.1"/>
    </source>
</evidence>
<evidence type="ECO:0000256" key="2">
    <source>
        <dbReference type="ARBA" id="ARBA00022679"/>
    </source>
</evidence>
<dbReference type="PROSITE" id="PS00445">
    <property type="entry name" value="FGGY_KINASES_2"/>
    <property type="match status" value="1"/>
</dbReference>
<evidence type="ECO:0000313" key="8">
    <source>
        <dbReference type="Proteomes" id="UP000067625"/>
    </source>
</evidence>
<dbReference type="CDD" id="cd07805">
    <property type="entry name" value="ASKHA_NBD_FGGY_CvXK-like"/>
    <property type="match status" value="1"/>
</dbReference>
<evidence type="ECO:0000259" key="5">
    <source>
        <dbReference type="Pfam" id="PF00370"/>
    </source>
</evidence>
<dbReference type="PANTHER" id="PTHR43095">
    <property type="entry name" value="SUGAR KINASE"/>
    <property type="match status" value="1"/>
</dbReference>
<feature type="domain" description="Carbohydrate kinase FGGY C-terminal" evidence="6">
    <location>
        <begin position="313"/>
        <end position="430"/>
    </location>
</feature>
<comment type="similarity">
    <text evidence="1 4">Belongs to the FGGY kinase family.</text>
</comment>
<dbReference type="SUPFAM" id="SSF53067">
    <property type="entry name" value="Actin-like ATPase domain"/>
    <property type="match status" value="2"/>
</dbReference>
<evidence type="ECO:0000256" key="3">
    <source>
        <dbReference type="ARBA" id="ARBA00022777"/>
    </source>
</evidence>
<dbReference type="AlphaFoldDB" id="A0A0M4GB69"/>
<dbReference type="STRING" id="1441095.AM592_15840"/>
<dbReference type="Pfam" id="PF00370">
    <property type="entry name" value="FGGY_N"/>
    <property type="match status" value="1"/>
</dbReference>
<gene>
    <name evidence="7" type="ORF">AM592_15840</name>
</gene>
<dbReference type="GO" id="GO:0016301">
    <property type="term" value="F:kinase activity"/>
    <property type="evidence" value="ECO:0007669"/>
    <property type="project" value="UniProtKB-KW"/>
</dbReference>
<sequence length="489" mass="54728">MSWVSAFDIGTTSVKGILISKDGSIKGEKTYPLQTYYGVNGEIEQSPEEWRDGIIEICRYWMQNVKVEPEDIKAITFSGQMQDLIFASRLRVPRAILYSDTRAKSEAERINLEIHQLTEIANNPIDASSPFAKCLWMQSHQQEIYESCEAFLFSSKDYCIYELTNQLVTDPVTAATTGMMNLRKKEWQKEWLGKFEIPIAKMPDIRYPDQLAGHVTKRAAELTGFMEGTPVLSGSGDAGATTIGAGAVRENDSYLYLGTTGWAATVQKEFGESGDFMFTLSHVLPDCYISIAPLLNVGNVYLWAGKTFANGMDELEQLIAESPPGANGLFFLPYLNGERCPVNDPDAKGIFYGMTIHTKRADFARAIVEGLCYSYRQIMNLVMNDRRPASITVIGGGARSRVWCQITADVLGTEVHVPENSEYLPAVGAASNGFCYLGWVRNYEEFADRFIKADRTNVYSPLNQQIYHKGFETYEKLYPAFCLTHPPIS</sequence>
<evidence type="ECO:0000256" key="4">
    <source>
        <dbReference type="RuleBase" id="RU003733"/>
    </source>
</evidence>
<evidence type="ECO:0000256" key="1">
    <source>
        <dbReference type="ARBA" id="ARBA00009156"/>
    </source>
</evidence>
<dbReference type="PIRSF" id="PIRSF000538">
    <property type="entry name" value="GlpK"/>
    <property type="match status" value="1"/>
</dbReference>
<dbReference type="InterPro" id="IPR018483">
    <property type="entry name" value="Carb_kinase_FGGY_CS"/>
</dbReference>
<dbReference type="InterPro" id="IPR050406">
    <property type="entry name" value="FGGY_Carb_Kinase"/>
</dbReference>
<dbReference type="EMBL" id="CP012600">
    <property type="protein sequence ID" value="ALC82895.1"/>
    <property type="molecule type" value="Genomic_DNA"/>
</dbReference>
<protein>
    <recommendedName>
        <fullName evidence="9">Xylulose kinase</fullName>
    </recommendedName>
</protein>
<dbReference type="PATRIC" id="fig|1441095.3.peg.3494"/>
<dbReference type="Gene3D" id="3.30.420.40">
    <property type="match status" value="2"/>
</dbReference>
<dbReference type="GO" id="GO:0005975">
    <property type="term" value="P:carbohydrate metabolic process"/>
    <property type="evidence" value="ECO:0007669"/>
    <property type="project" value="InterPro"/>
</dbReference>
<dbReference type="InterPro" id="IPR000577">
    <property type="entry name" value="Carb_kinase_FGGY"/>
</dbReference>
<name>A0A0M4GB69_9BACI</name>
<dbReference type="GO" id="GO:0016773">
    <property type="term" value="F:phosphotransferase activity, alcohol group as acceptor"/>
    <property type="evidence" value="ECO:0007669"/>
    <property type="project" value="InterPro"/>
</dbReference>
<dbReference type="InterPro" id="IPR018484">
    <property type="entry name" value="FGGY_N"/>
</dbReference>
<feature type="domain" description="Carbohydrate kinase FGGY N-terminal" evidence="5">
    <location>
        <begin position="6"/>
        <end position="244"/>
    </location>
</feature>
<dbReference type="InterPro" id="IPR018485">
    <property type="entry name" value="FGGY_C"/>
</dbReference>
<keyword evidence="3 4" id="KW-0418">Kinase</keyword>
<dbReference type="RefSeq" id="WP_053604712.1">
    <property type="nucleotide sequence ID" value="NZ_CP012600.1"/>
</dbReference>
<dbReference type="PANTHER" id="PTHR43095:SF5">
    <property type="entry name" value="XYLULOSE KINASE"/>
    <property type="match status" value="1"/>
</dbReference>
<keyword evidence="2 4" id="KW-0808">Transferase</keyword>
<reference evidence="7 8" key="2">
    <citation type="journal article" date="2016" name="Int. J. Syst. Evol. Microbiol.">
        <title>Bacillus gobiensis sp. nov., isolated from a soil sample.</title>
        <authorList>
            <person name="Liu B."/>
            <person name="Liu G.H."/>
            <person name="Cetin S."/>
            <person name="Schumann P."/>
            <person name="Pan Z.Z."/>
            <person name="Chen Q.Q."/>
        </authorList>
    </citation>
    <scope>NUCLEOTIDE SEQUENCE [LARGE SCALE GENOMIC DNA]</scope>
    <source>
        <strain evidence="7 8">FJAT-4402</strain>
    </source>
</reference>
<evidence type="ECO:0000259" key="6">
    <source>
        <dbReference type="Pfam" id="PF02782"/>
    </source>
</evidence>
<dbReference type="Proteomes" id="UP000067625">
    <property type="component" value="Chromosome"/>
</dbReference>